<comment type="caution">
    <text evidence="1">The sequence shown here is derived from an EMBL/GenBank/DDBJ whole genome shotgun (WGS) entry which is preliminary data.</text>
</comment>
<dbReference type="Pfam" id="PF13692">
    <property type="entry name" value="Glyco_trans_1_4"/>
    <property type="match status" value="1"/>
</dbReference>
<evidence type="ECO:0000313" key="2">
    <source>
        <dbReference type="Proteomes" id="UP001319080"/>
    </source>
</evidence>
<keyword evidence="2" id="KW-1185">Reference proteome</keyword>
<organism evidence="1 2">
    <name type="scientific">Dawidia cretensis</name>
    <dbReference type="NCBI Taxonomy" id="2782350"/>
    <lineage>
        <taxon>Bacteria</taxon>
        <taxon>Pseudomonadati</taxon>
        <taxon>Bacteroidota</taxon>
        <taxon>Cytophagia</taxon>
        <taxon>Cytophagales</taxon>
        <taxon>Chryseotaleaceae</taxon>
        <taxon>Dawidia</taxon>
    </lineage>
</organism>
<dbReference type="EMBL" id="JAHESE010000243">
    <property type="protein sequence ID" value="MBT1712621.1"/>
    <property type="molecule type" value="Genomic_DNA"/>
</dbReference>
<keyword evidence="1" id="KW-0808">Transferase</keyword>
<dbReference type="PANTHER" id="PTHR45947:SF3">
    <property type="entry name" value="SULFOQUINOVOSYL TRANSFERASE SQD2"/>
    <property type="match status" value="1"/>
</dbReference>
<dbReference type="PANTHER" id="PTHR45947">
    <property type="entry name" value="SULFOQUINOVOSYL TRANSFERASE SQD2"/>
    <property type="match status" value="1"/>
</dbReference>
<feature type="non-terminal residue" evidence="1">
    <location>
        <position position="1"/>
    </location>
</feature>
<dbReference type="Gene3D" id="3.40.50.2000">
    <property type="entry name" value="Glycogen Phosphorylase B"/>
    <property type="match status" value="1"/>
</dbReference>
<dbReference type="EC" id="2.4.-.-" evidence="1"/>
<protein>
    <submittedName>
        <fullName evidence="1">Glycosyltransferase</fullName>
        <ecNumber evidence="1">2.4.-.-</ecNumber>
    </submittedName>
</protein>
<keyword evidence="1" id="KW-0328">Glycosyltransferase</keyword>
<gene>
    <name evidence="1" type="ORF">KK062_30590</name>
</gene>
<evidence type="ECO:0000313" key="1">
    <source>
        <dbReference type="EMBL" id="MBT1712621.1"/>
    </source>
</evidence>
<dbReference type="SUPFAM" id="SSF53756">
    <property type="entry name" value="UDP-Glycosyltransferase/glycogen phosphorylase"/>
    <property type="match status" value="1"/>
</dbReference>
<dbReference type="GO" id="GO:0016757">
    <property type="term" value="F:glycosyltransferase activity"/>
    <property type="evidence" value="ECO:0007669"/>
    <property type="project" value="UniProtKB-KW"/>
</dbReference>
<name>A0AAP2E3Y6_9BACT</name>
<dbReference type="RefSeq" id="WP_254088148.1">
    <property type="nucleotide sequence ID" value="NZ_JAHESE010000243.1"/>
</dbReference>
<dbReference type="AlphaFoldDB" id="A0AAP2E3Y6"/>
<dbReference type="Proteomes" id="UP001319080">
    <property type="component" value="Unassembled WGS sequence"/>
</dbReference>
<sequence>SLPDLSGFVVHNFGFVSDEHKKALIYSAADVYVLPTLADNLPNVVIESLMCGTPVIGFKTGGVPDMIKHGHNGILVDNINV</sequence>
<accession>A0AAP2E3Y6</accession>
<proteinExistence type="predicted"/>
<dbReference type="InterPro" id="IPR050194">
    <property type="entry name" value="Glycosyltransferase_grp1"/>
</dbReference>
<reference evidence="1 2" key="1">
    <citation type="submission" date="2021-05" db="EMBL/GenBank/DDBJ databases">
        <title>A Polyphasic approach of four new species of the genus Ohtaekwangia: Ohtaekwangia histidinii sp. nov., Ohtaekwangia cretensis sp. nov., Ohtaekwangia indiensis sp. nov., Ohtaekwangia reichenbachii sp. nov. from diverse environment.</title>
        <authorList>
            <person name="Octaviana S."/>
        </authorList>
    </citation>
    <scope>NUCLEOTIDE SEQUENCE [LARGE SCALE GENOMIC DNA]</scope>
    <source>
        <strain evidence="1 2">PWU5</strain>
    </source>
</reference>
<feature type="non-terminal residue" evidence="1">
    <location>
        <position position="81"/>
    </location>
</feature>